<protein>
    <submittedName>
        <fullName evidence="10">Peptidoglycan DD-metalloendopeptidase family protein</fullName>
    </submittedName>
</protein>
<dbReference type="PANTHER" id="PTHR21666">
    <property type="entry name" value="PEPTIDASE-RELATED"/>
    <property type="match status" value="1"/>
</dbReference>
<keyword evidence="5" id="KW-0862">Zinc</keyword>
<keyword evidence="11" id="KW-1185">Reference proteome</keyword>
<keyword evidence="8" id="KW-1133">Transmembrane helix</keyword>
<evidence type="ECO:0000256" key="4">
    <source>
        <dbReference type="ARBA" id="ARBA00022801"/>
    </source>
</evidence>
<dbReference type="InterPro" id="IPR016047">
    <property type="entry name" value="M23ase_b-sheet_dom"/>
</dbReference>
<dbReference type="CDD" id="cd12797">
    <property type="entry name" value="M23_peptidase"/>
    <property type="match status" value="1"/>
</dbReference>
<evidence type="ECO:0000256" key="6">
    <source>
        <dbReference type="ARBA" id="ARBA00023049"/>
    </source>
</evidence>
<dbReference type="InterPro" id="IPR011055">
    <property type="entry name" value="Dup_hybrid_motif"/>
</dbReference>
<dbReference type="OrthoDB" id="9800107at2"/>
<keyword evidence="8" id="KW-0472">Membrane</keyword>
<evidence type="ECO:0000256" key="8">
    <source>
        <dbReference type="SAM" id="Phobius"/>
    </source>
</evidence>
<evidence type="ECO:0000256" key="2">
    <source>
        <dbReference type="ARBA" id="ARBA00022670"/>
    </source>
</evidence>
<evidence type="ECO:0000313" key="10">
    <source>
        <dbReference type="EMBL" id="MXO46833.1"/>
    </source>
</evidence>
<dbReference type="Gene3D" id="2.70.70.10">
    <property type="entry name" value="Glucose Permease (Domain IIA)"/>
    <property type="match status" value="1"/>
</dbReference>
<organism evidence="10 11">
    <name type="scientific">Qipengyuania vulgaris</name>
    <dbReference type="NCBI Taxonomy" id="291985"/>
    <lineage>
        <taxon>Bacteria</taxon>
        <taxon>Pseudomonadati</taxon>
        <taxon>Pseudomonadota</taxon>
        <taxon>Alphaproteobacteria</taxon>
        <taxon>Sphingomonadales</taxon>
        <taxon>Erythrobacteraceae</taxon>
        <taxon>Qipengyuania</taxon>
    </lineage>
</organism>
<comment type="cofactor">
    <cofactor evidence="1">
        <name>Zn(2+)</name>
        <dbReference type="ChEBI" id="CHEBI:29105"/>
    </cofactor>
</comment>
<evidence type="ECO:0000256" key="7">
    <source>
        <dbReference type="SAM" id="MobiDB-lite"/>
    </source>
</evidence>
<accession>A0A844XNN2</accession>
<dbReference type="GO" id="GO:0004222">
    <property type="term" value="F:metalloendopeptidase activity"/>
    <property type="evidence" value="ECO:0007669"/>
    <property type="project" value="TreeGrafter"/>
</dbReference>
<feature type="region of interest" description="Disordered" evidence="7">
    <location>
        <begin position="31"/>
        <end position="78"/>
    </location>
</feature>
<dbReference type="AlphaFoldDB" id="A0A844XNN2"/>
<evidence type="ECO:0000256" key="3">
    <source>
        <dbReference type="ARBA" id="ARBA00022723"/>
    </source>
</evidence>
<dbReference type="SUPFAM" id="SSF51261">
    <property type="entry name" value="Duplicated hybrid motif"/>
    <property type="match status" value="1"/>
</dbReference>
<dbReference type="PANTHER" id="PTHR21666:SF288">
    <property type="entry name" value="CELL DIVISION PROTEIN YTFB"/>
    <property type="match status" value="1"/>
</dbReference>
<feature type="compositionally biased region" description="Low complexity" evidence="7">
    <location>
        <begin position="43"/>
        <end position="65"/>
    </location>
</feature>
<keyword evidence="4" id="KW-0378">Hydrolase</keyword>
<dbReference type="Pfam" id="PF01551">
    <property type="entry name" value="Peptidase_M23"/>
    <property type="match status" value="1"/>
</dbReference>
<dbReference type="RefSeq" id="WP_160726456.1">
    <property type="nucleotide sequence ID" value="NZ_WTYC01000001.1"/>
</dbReference>
<proteinExistence type="predicted"/>
<evidence type="ECO:0000256" key="1">
    <source>
        <dbReference type="ARBA" id="ARBA00001947"/>
    </source>
</evidence>
<sequence>MNLIDRLLTIVVTATVTSAIWIVAGGSLIENATGNSQRDTTRPAEAAPSPSPAGAGSGPPGTETPVSEEARSSAPLTTDFARQVDARAARELIIPVLNVRPAELSDTFTDSRSGGERLHEAIDIMAPRGTSVIAAGPGTIEKLFRSDAGGNTIYVRSADGRTIHYYAHMEEYAEGLKEGQQLRRGQRLGTVGSSGNASAEAPHLHFAILQTTPDAAWWEPANAVNPYPLLSRR</sequence>
<evidence type="ECO:0000256" key="5">
    <source>
        <dbReference type="ARBA" id="ARBA00022833"/>
    </source>
</evidence>
<reference evidence="10 11" key="1">
    <citation type="submission" date="2019-12" db="EMBL/GenBank/DDBJ databases">
        <title>Genomic-based taxomic classification of the family Erythrobacteraceae.</title>
        <authorList>
            <person name="Xu L."/>
        </authorList>
    </citation>
    <scope>NUCLEOTIDE SEQUENCE [LARGE SCALE GENOMIC DNA]</scope>
    <source>
        <strain evidence="10 11">DSM 17792</strain>
    </source>
</reference>
<feature type="transmembrane region" description="Helical" evidence="8">
    <location>
        <begin position="7"/>
        <end position="29"/>
    </location>
</feature>
<dbReference type="GO" id="GO:0006508">
    <property type="term" value="P:proteolysis"/>
    <property type="evidence" value="ECO:0007669"/>
    <property type="project" value="UniProtKB-KW"/>
</dbReference>
<keyword evidence="3" id="KW-0479">Metal-binding</keyword>
<keyword evidence="2" id="KW-0645">Protease</keyword>
<dbReference type="GO" id="GO:0046872">
    <property type="term" value="F:metal ion binding"/>
    <property type="evidence" value="ECO:0007669"/>
    <property type="project" value="UniProtKB-KW"/>
</dbReference>
<dbReference type="InterPro" id="IPR050570">
    <property type="entry name" value="Cell_wall_metabolism_enzyme"/>
</dbReference>
<feature type="domain" description="M23ase beta-sheet core" evidence="9">
    <location>
        <begin position="118"/>
        <end position="210"/>
    </location>
</feature>
<name>A0A844XNN2_9SPHN</name>
<dbReference type="EMBL" id="WTYC01000001">
    <property type="protein sequence ID" value="MXO46833.1"/>
    <property type="molecule type" value="Genomic_DNA"/>
</dbReference>
<evidence type="ECO:0000259" key="9">
    <source>
        <dbReference type="Pfam" id="PF01551"/>
    </source>
</evidence>
<dbReference type="Proteomes" id="UP000448199">
    <property type="component" value="Unassembled WGS sequence"/>
</dbReference>
<keyword evidence="6" id="KW-0482">Metalloprotease</keyword>
<gene>
    <name evidence="10" type="ORF">GRI69_00965</name>
</gene>
<keyword evidence="8" id="KW-0812">Transmembrane</keyword>
<comment type="caution">
    <text evidence="10">The sequence shown here is derived from an EMBL/GenBank/DDBJ whole genome shotgun (WGS) entry which is preliminary data.</text>
</comment>
<evidence type="ECO:0000313" key="11">
    <source>
        <dbReference type="Proteomes" id="UP000448199"/>
    </source>
</evidence>